<dbReference type="GO" id="GO:0046872">
    <property type="term" value="F:metal ion binding"/>
    <property type="evidence" value="ECO:0007669"/>
    <property type="project" value="UniProtKB-KW"/>
</dbReference>
<reference evidence="6" key="2">
    <citation type="submission" date="2013-03" db="EMBL/GenBank/DDBJ databases">
        <title>The Genome Sequence of Oribacterium sp. ACB1.</title>
        <authorList>
            <consortium name="The Broad Institute Genomics Platform"/>
            <consortium name="The Broad Institute Genome Sequencing Center for Infectious Disease"/>
            <person name="Earl A."/>
            <person name="Ward D."/>
            <person name="Feldgarden M."/>
            <person name="Gevers D."/>
            <person name="Sizova M."/>
            <person name="Hazen A."/>
            <person name="Epstein S."/>
            <person name="Walker B."/>
            <person name="Young S."/>
            <person name="Zeng Q."/>
            <person name="Gargeya S."/>
            <person name="Fitzgerald M."/>
            <person name="Haas B."/>
            <person name="Abouelleil A."/>
            <person name="Allen A.W."/>
            <person name="Alvarado L."/>
            <person name="Arachchi H.M."/>
            <person name="Berlin A.M."/>
            <person name="Chapman S.B."/>
            <person name="Gainer-Dewar J."/>
            <person name="Goldberg J."/>
            <person name="Griggs A."/>
            <person name="Gujja S."/>
            <person name="Hansen M."/>
            <person name="Howarth C."/>
            <person name="Imamovic A."/>
            <person name="Ireland A."/>
            <person name="Larimer J."/>
            <person name="McCowan C."/>
            <person name="Murphy C."/>
            <person name="Pearson M."/>
            <person name="Poon T.W."/>
            <person name="Priest M."/>
            <person name="Roberts A."/>
            <person name="Saif S."/>
            <person name="Shea T."/>
            <person name="Sisk P."/>
            <person name="Sykes S."/>
            <person name="Wortman J."/>
            <person name="Nusbaum C."/>
            <person name="Birren B."/>
        </authorList>
    </citation>
    <scope>NUCLEOTIDE SEQUENCE [LARGE SCALE GENOMIC DNA]</scope>
    <source>
        <strain evidence="6">ACB1</strain>
    </source>
</reference>
<dbReference type="InterPro" id="IPR002731">
    <property type="entry name" value="ATPase_BadF"/>
</dbReference>
<gene>
    <name evidence="6" type="ORF">HMPREF9625_01072</name>
</gene>
<dbReference type="PANTHER" id="PTHR32329">
    <property type="entry name" value="BIFUNCTIONAL PROTEIN [INCLUDES 2-HYDROXYACYL-COA DEHYDRATASE (N-TER) AND ITS ACTIVATOR DOMAIN (C_TERM)-RELATED"/>
    <property type="match status" value="1"/>
</dbReference>
<dbReference type="PANTHER" id="PTHR32329:SF2">
    <property type="entry name" value="BIFUNCTIONAL PROTEIN [INCLUDES 2-HYDROXYACYL-COA DEHYDRATASE (N-TER) AND ITS ACTIVATOR DOMAIN (C_TERM)"/>
    <property type="match status" value="1"/>
</dbReference>
<dbReference type="NCBIfam" id="TIGR00241">
    <property type="entry name" value="CoA_E_activ"/>
    <property type="match status" value="1"/>
</dbReference>
<comment type="caution">
    <text evidence="6">The sequence shown here is derived from an EMBL/GenBank/DDBJ whole genome shotgun (WGS) entry which is preliminary data.</text>
</comment>
<accession>G9WNY9</accession>
<keyword evidence="4" id="KW-0411">Iron-sulfur</keyword>
<sequence>MERKFLGIDIGSTAAKAVVLDEKGEIEQAFTVPTGWSSFEALKSIGSKLSMPMDEEHYACIATGYGRNAVAFAGKTMTEITCHAKGAMTLFGENPMNVVDVGGQDTKVITCRGKAVEEFFMNDKCSAGTGKFLEVMANRLNISLEELNELARKHTEEVKISSMCTVFAESEVISLVGQGIARENIAYGILQSVAGKVSQMLGKLRNQELDIYLTGGLCEAEYFQELLSEVLGRPIHSDKYARYAGALGAAVFAKEQAEKGRI</sequence>
<evidence type="ECO:0000256" key="1">
    <source>
        <dbReference type="ARBA" id="ARBA00001966"/>
    </source>
</evidence>
<comment type="cofactor">
    <cofactor evidence="1">
        <name>[4Fe-4S] cluster</name>
        <dbReference type="ChEBI" id="CHEBI:49883"/>
    </cofactor>
</comment>
<dbReference type="InterPro" id="IPR043129">
    <property type="entry name" value="ATPase_NBD"/>
</dbReference>
<evidence type="ECO:0000256" key="3">
    <source>
        <dbReference type="ARBA" id="ARBA00023004"/>
    </source>
</evidence>
<dbReference type="RefSeq" id="WP_009534928.1">
    <property type="nucleotide sequence ID" value="NZ_KE148312.1"/>
</dbReference>
<dbReference type="HOGENOM" id="CLU_066597_0_0_9"/>
<feature type="domain" description="ATPase BadF/BadG/BcrA/BcrD type" evidence="5">
    <location>
        <begin position="6"/>
        <end position="253"/>
    </location>
</feature>
<dbReference type="AlphaFoldDB" id="G9WNY9"/>
<dbReference type="InterPro" id="IPR008275">
    <property type="entry name" value="CoA_E_activase_dom"/>
</dbReference>
<dbReference type="Proteomes" id="UP000018461">
    <property type="component" value="Unassembled WGS sequence"/>
</dbReference>
<dbReference type="PATRIC" id="fig|796943.3.peg.1504"/>
<dbReference type="Gene3D" id="3.30.420.40">
    <property type="match status" value="2"/>
</dbReference>
<dbReference type="Pfam" id="PF01869">
    <property type="entry name" value="BcrAD_BadFG"/>
    <property type="match status" value="1"/>
</dbReference>
<keyword evidence="3" id="KW-0408">Iron</keyword>
<evidence type="ECO:0000313" key="6">
    <source>
        <dbReference type="EMBL" id="EHL10072.1"/>
    </source>
</evidence>
<proteinExistence type="predicted"/>
<dbReference type="GO" id="GO:0051536">
    <property type="term" value="F:iron-sulfur cluster binding"/>
    <property type="evidence" value="ECO:0007669"/>
    <property type="project" value="UniProtKB-KW"/>
</dbReference>
<dbReference type="EMBL" id="AFZC02000003">
    <property type="protein sequence ID" value="EHL10072.1"/>
    <property type="molecule type" value="Genomic_DNA"/>
</dbReference>
<reference evidence="6" key="1">
    <citation type="submission" date="2011-08" db="EMBL/GenBank/DDBJ databases">
        <authorList>
            <consortium name="The Broad Institute Genome Sequencing Platform"/>
            <person name="Earl A."/>
            <person name="Ward D."/>
            <person name="Feldgarden M."/>
            <person name="Gevers D."/>
            <person name="Sizova M."/>
            <person name="Hazen A."/>
            <person name="Epstein S."/>
            <person name="Young S.K."/>
            <person name="Zeng Q."/>
            <person name="Gargeya S."/>
            <person name="Fitzgerald M."/>
            <person name="Haas B."/>
            <person name="Abouelleil A."/>
            <person name="Alvarado L."/>
            <person name="Arachchi H.M."/>
            <person name="Berlin A."/>
            <person name="Brown A."/>
            <person name="Chapman S.B."/>
            <person name="Chen Z."/>
            <person name="Dunbar C."/>
            <person name="Freedman E."/>
            <person name="Gearin G."/>
            <person name="Gellesch M."/>
            <person name="Goldberg J."/>
            <person name="Griggs A."/>
            <person name="Gujja S."/>
            <person name="Heiman D."/>
            <person name="Howarth C."/>
            <person name="Larson L."/>
            <person name="Lui A."/>
            <person name="MacDonald P.J.P."/>
            <person name="Montmayeur A."/>
            <person name="Murphy C."/>
            <person name="Neiman D."/>
            <person name="Pearson M."/>
            <person name="Priest M."/>
            <person name="Roberts A."/>
            <person name="Saif S."/>
            <person name="Shea T."/>
            <person name="Shenoy N."/>
            <person name="Sisk P."/>
            <person name="Stolte C."/>
            <person name="Sykes S."/>
            <person name="Wortman J."/>
            <person name="Nusbaum C."/>
            <person name="Birren B."/>
        </authorList>
    </citation>
    <scope>NUCLEOTIDE SEQUENCE</scope>
    <source>
        <strain evidence="6">ACB1</strain>
    </source>
</reference>
<evidence type="ECO:0000256" key="2">
    <source>
        <dbReference type="ARBA" id="ARBA00022723"/>
    </source>
</evidence>
<dbReference type="STRING" id="796943.HMPREF9625_01072"/>
<evidence type="ECO:0000256" key="4">
    <source>
        <dbReference type="ARBA" id="ARBA00023014"/>
    </source>
</evidence>
<keyword evidence="7" id="KW-1185">Reference proteome</keyword>
<organism evidence="6 7">
    <name type="scientific">Oribacterium parvum ACB1</name>
    <dbReference type="NCBI Taxonomy" id="796943"/>
    <lineage>
        <taxon>Bacteria</taxon>
        <taxon>Bacillati</taxon>
        <taxon>Bacillota</taxon>
        <taxon>Clostridia</taxon>
        <taxon>Lachnospirales</taxon>
        <taxon>Lachnospiraceae</taxon>
        <taxon>Oribacterium</taxon>
    </lineage>
</organism>
<name>G9WNY9_9FIRM</name>
<dbReference type="CDD" id="cd24036">
    <property type="entry name" value="ASKHA_NBD_BcrAD_BadFG_HgdC_HadI"/>
    <property type="match status" value="1"/>
</dbReference>
<dbReference type="SUPFAM" id="SSF53067">
    <property type="entry name" value="Actin-like ATPase domain"/>
    <property type="match status" value="1"/>
</dbReference>
<evidence type="ECO:0000313" key="7">
    <source>
        <dbReference type="Proteomes" id="UP000018461"/>
    </source>
</evidence>
<keyword evidence="2" id="KW-0479">Metal-binding</keyword>
<evidence type="ECO:0000259" key="5">
    <source>
        <dbReference type="Pfam" id="PF01869"/>
    </source>
</evidence>
<dbReference type="InterPro" id="IPR051805">
    <property type="entry name" value="Dehydratase_Activator_Redct"/>
</dbReference>
<protein>
    <recommendedName>
        <fullName evidence="5">ATPase BadF/BadG/BcrA/BcrD type domain-containing protein</fullName>
    </recommendedName>
</protein>